<dbReference type="STRING" id="109280.ENSHCOP00000001272"/>
<evidence type="ECO:0000256" key="3">
    <source>
        <dbReference type="ARBA" id="ARBA00023054"/>
    </source>
</evidence>
<dbReference type="OMA" id="GCEQLAR"/>
<sequence length="526" mass="60286">KQRLLEKQLGDWKQKCEELVAEVEGCQKESRQHAGELFKLKTVHEESLEQLEALRRENEIADLTDQLSDGGKSVHELQKAKKKIEMEKEELQASLEESEAALEAEETKLLRLQLELSQTKSDLERRLQEKEEEIDAAKSHQRALESLQATLDVEIKGRMEGAKLKKKLEADVAEMELQVDLLTKSNTEFTKSSKKTQQQIKAQLEEEVRAREEHKDEMAALERRCALLVSDGEETRSALENTERVRKALEVELQDANEKYFQSVLSGRRKLEVDIQALQHEHDELQGELRGSIDKSKKASCELARVGEELRLEQEHTIHLEKVKKGLEAQVKDMSAKLEEAEQMALKGGKKIIQKLEGKVKELELELESEQKRHGETVKTLRKNERRLKELVFQSEEDQKNQQRMQELVERLQNKMRAYKRQVEEAQEEQANMNLAKYRKTVHELDDAEERADIAESALTKIRTKKRGSFSKGYSSGYSTPHPGLVRSASSVGSEGRGEKMLNDDGESVSSLIPAYLNSLKKLMID</sequence>
<dbReference type="SUPFAM" id="SSF90257">
    <property type="entry name" value="Myosin rod fragments"/>
    <property type="match status" value="2"/>
</dbReference>
<name>A0A3Q2XCM9_HIPCM</name>
<dbReference type="FunFam" id="1.20.5.370:FF:000016">
    <property type="match status" value="1"/>
</dbReference>
<dbReference type="InterPro" id="IPR050839">
    <property type="entry name" value="Rho-assoc_Ser/Thr_Kinase"/>
</dbReference>
<evidence type="ECO:0000256" key="5">
    <source>
        <dbReference type="SAM" id="MobiDB-lite"/>
    </source>
</evidence>
<dbReference type="FunFam" id="1.20.5.370:FF:000008">
    <property type="entry name" value="Myosin heavy chain"/>
    <property type="match status" value="1"/>
</dbReference>
<dbReference type="Gene3D" id="1.20.5.370">
    <property type="match status" value="4"/>
</dbReference>
<keyword evidence="3 4" id="KW-0175">Coiled coil</keyword>
<proteinExistence type="predicted"/>
<dbReference type="PANTHER" id="PTHR22988:SF75">
    <property type="entry name" value="MYOSIN-16-LIKE"/>
    <property type="match status" value="1"/>
</dbReference>
<keyword evidence="2" id="KW-0808">Transferase</keyword>
<evidence type="ECO:0000256" key="4">
    <source>
        <dbReference type="SAM" id="Coils"/>
    </source>
</evidence>
<dbReference type="GO" id="GO:0004674">
    <property type="term" value="F:protein serine/threonine kinase activity"/>
    <property type="evidence" value="ECO:0007669"/>
    <property type="project" value="UniProtKB-KW"/>
</dbReference>
<evidence type="ECO:0000313" key="7">
    <source>
        <dbReference type="Ensembl" id="ENSHCOP00000001272.1"/>
    </source>
</evidence>
<dbReference type="AlphaFoldDB" id="A0A3Q2XCM9"/>
<evidence type="ECO:0000313" key="8">
    <source>
        <dbReference type="Proteomes" id="UP000264820"/>
    </source>
</evidence>
<feature type="compositionally biased region" description="Low complexity" evidence="5">
    <location>
        <begin position="470"/>
        <end position="479"/>
    </location>
</feature>
<feature type="coiled-coil region" evidence="4">
    <location>
        <begin position="324"/>
        <end position="465"/>
    </location>
</feature>
<dbReference type="Pfam" id="PF01576">
    <property type="entry name" value="Myosin_tail_1"/>
    <property type="match status" value="1"/>
</dbReference>
<evidence type="ECO:0000256" key="2">
    <source>
        <dbReference type="ARBA" id="ARBA00022777"/>
    </source>
</evidence>
<evidence type="ECO:0000259" key="6">
    <source>
        <dbReference type="Pfam" id="PF01576"/>
    </source>
</evidence>
<feature type="domain" description="Myosin tail" evidence="6">
    <location>
        <begin position="1"/>
        <end position="465"/>
    </location>
</feature>
<dbReference type="Proteomes" id="UP000264820">
    <property type="component" value="Unplaced"/>
</dbReference>
<gene>
    <name evidence="7" type="primary">MYH16</name>
</gene>
<reference evidence="7" key="1">
    <citation type="submission" date="2025-08" db="UniProtKB">
        <authorList>
            <consortium name="Ensembl"/>
        </authorList>
    </citation>
    <scope>IDENTIFICATION</scope>
</reference>
<evidence type="ECO:0000256" key="1">
    <source>
        <dbReference type="ARBA" id="ARBA00022527"/>
    </source>
</evidence>
<dbReference type="InterPro" id="IPR014751">
    <property type="entry name" value="XRCC4-like_C"/>
</dbReference>
<dbReference type="GO" id="GO:0005737">
    <property type="term" value="C:cytoplasm"/>
    <property type="evidence" value="ECO:0007669"/>
    <property type="project" value="TreeGrafter"/>
</dbReference>
<keyword evidence="8" id="KW-1185">Reference proteome</keyword>
<reference evidence="7" key="2">
    <citation type="submission" date="2025-09" db="UniProtKB">
        <authorList>
            <consortium name="Ensembl"/>
        </authorList>
    </citation>
    <scope>IDENTIFICATION</scope>
</reference>
<keyword evidence="2" id="KW-0418">Kinase</keyword>
<feature type="region of interest" description="Disordered" evidence="5">
    <location>
        <begin position="468"/>
        <end position="506"/>
    </location>
</feature>
<dbReference type="GO" id="GO:0031032">
    <property type="term" value="P:actomyosin structure organization"/>
    <property type="evidence" value="ECO:0007669"/>
    <property type="project" value="TreeGrafter"/>
</dbReference>
<accession>A0A3Q2XCM9</accession>
<dbReference type="GO" id="GO:0016459">
    <property type="term" value="C:myosin complex"/>
    <property type="evidence" value="ECO:0007669"/>
    <property type="project" value="InterPro"/>
</dbReference>
<dbReference type="PANTHER" id="PTHR22988">
    <property type="entry name" value="MYOTONIC DYSTROPHY S/T KINASE-RELATED"/>
    <property type="match status" value="1"/>
</dbReference>
<organism evidence="7 8">
    <name type="scientific">Hippocampus comes</name>
    <name type="common">Tiger tail seahorse</name>
    <dbReference type="NCBI Taxonomy" id="109280"/>
    <lineage>
        <taxon>Eukaryota</taxon>
        <taxon>Metazoa</taxon>
        <taxon>Chordata</taxon>
        <taxon>Craniata</taxon>
        <taxon>Vertebrata</taxon>
        <taxon>Euteleostomi</taxon>
        <taxon>Actinopterygii</taxon>
        <taxon>Neopterygii</taxon>
        <taxon>Teleostei</taxon>
        <taxon>Neoteleostei</taxon>
        <taxon>Acanthomorphata</taxon>
        <taxon>Syngnathiaria</taxon>
        <taxon>Syngnathiformes</taxon>
        <taxon>Syngnathoidei</taxon>
        <taxon>Syngnathidae</taxon>
        <taxon>Hippocampus</taxon>
    </lineage>
</organism>
<dbReference type="Ensembl" id="ENSHCOT00000012390.1">
    <property type="protein sequence ID" value="ENSHCOP00000001272.1"/>
    <property type="gene ID" value="ENSHCOG00000002205.1"/>
</dbReference>
<dbReference type="GeneTree" id="ENSGT00940000160705"/>
<keyword evidence="1" id="KW-0723">Serine/threonine-protein kinase</keyword>
<dbReference type="InterPro" id="IPR002928">
    <property type="entry name" value="Myosin_tail"/>
</dbReference>
<protein>
    <submittedName>
        <fullName evidence="7">Myosin heavy chain 16</fullName>
    </submittedName>
</protein>
<feature type="coiled-coil region" evidence="4">
    <location>
        <begin position="2"/>
        <end position="295"/>
    </location>
</feature>